<gene>
    <name evidence="2" type="ORF">BDQ12DRAFT_688589</name>
</gene>
<dbReference type="AlphaFoldDB" id="A0A5C3LRC7"/>
<proteinExistence type="predicted"/>
<dbReference type="EMBL" id="ML213624">
    <property type="protein sequence ID" value="TFK35157.1"/>
    <property type="molecule type" value="Genomic_DNA"/>
</dbReference>
<name>A0A5C3LRC7_9AGAR</name>
<keyword evidence="1" id="KW-0175">Coiled coil</keyword>
<dbReference type="Proteomes" id="UP000308652">
    <property type="component" value="Unassembled WGS sequence"/>
</dbReference>
<protein>
    <submittedName>
        <fullName evidence="2">Uncharacterized protein</fullName>
    </submittedName>
</protein>
<keyword evidence="3" id="KW-1185">Reference proteome</keyword>
<evidence type="ECO:0000313" key="3">
    <source>
        <dbReference type="Proteomes" id="UP000308652"/>
    </source>
</evidence>
<evidence type="ECO:0000313" key="2">
    <source>
        <dbReference type="EMBL" id="TFK35157.1"/>
    </source>
</evidence>
<feature type="coiled-coil region" evidence="1">
    <location>
        <begin position="66"/>
        <end position="107"/>
    </location>
</feature>
<sequence length="135" mass="15198">MPVFSDSQSSNVHNSSFNDISGSEMTYDDSYVDDSVDYGDTFNGYISRSTVGGRGNSNSIINEERKESTSEKCSRLERELEDTKIRLDCSKRELKNKEIALHSAQDQLRYAKNIIYSTGVLLVLLLAKTAVMKRL</sequence>
<organism evidence="2 3">
    <name type="scientific">Crucibulum laeve</name>
    <dbReference type="NCBI Taxonomy" id="68775"/>
    <lineage>
        <taxon>Eukaryota</taxon>
        <taxon>Fungi</taxon>
        <taxon>Dikarya</taxon>
        <taxon>Basidiomycota</taxon>
        <taxon>Agaricomycotina</taxon>
        <taxon>Agaricomycetes</taxon>
        <taxon>Agaricomycetidae</taxon>
        <taxon>Agaricales</taxon>
        <taxon>Agaricineae</taxon>
        <taxon>Nidulariaceae</taxon>
        <taxon>Crucibulum</taxon>
    </lineage>
</organism>
<evidence type="ECO:0000256" key="1">
    <source>
        <dbReference type="SAM" id="Coils"/>
    </source>
</evidence>
<accession>A0A5C3LRC7</accession>
<reference evidence="2 3" key="1">
    <citation type="journal article" date="2019" name="Nat. Ecol. Evol.">
        <title>Megaphylogeny resolves global patterns of mushroom evolution.</title>
        <authorList>
            <person name="Varga T."/>
            <person name="Krizsan K."/>
            <person name="Foldi C."/>
            <person name="Dima B."/>
            <person name="Sanchez-Garcia M."/>
            <person name="Sanchez-Ramirez S."/>
            <person name="Szollosi G.J."/>
            <person name="Szarkandi J.G."/>
            <person name="Papp V."/>
            <person name="Albert L."/>
            <person name="Andreopoulos W."/>
            <person name="Angelini C."/>
            <person name="Antonin V."/>
            <person name="Barry K.W."/>
            <person name="Bougher N.L."/>
            <person name="Buchanan P."/>
            <person name="Buyck B."/>
            <person name="Bense V."/>
            <person name="Catcheside P."/>
            <person name="Chovatia M."/>
            <person name="Cooper J."/>
            <person name="Damon W."/>
            <person name="Desjardin D."/>
            <person name="Finy P."/>
            <person name="Geml J."/>
            <person name="Haridas S."/>
            <person name="Hughes K."/>
            <person name="Justo A."/>
            <person name="Karasinski D."/>
            <person name="Kautmanova I."/>
            <person name="Kiss B."/>
            <person name="Kocsube S."/>
            <person name="Kotiranta H."/>
            <person name="LaButti K.M."/>
            <person name="Lechner B.E."/>
            <person name="Liimatainen K."/>
            <person name="Lipzen A."/>
            <person name="Lukacs Z."/>
            <person name="Mihaltcheva S."/>
            <person name="Morgado L.N."/>
            <person name="Niskanen T."/>
            <person name="Noordeloos M.E."/>
            <person name="Ohm R.A."/>
            <person name="Ortiz-Santana B."/>
            <person name="Ovrebo C."/>
            <person name="Racz N."/>
            <person name="Riley R."/>
            <person name="Savchenko A."/>
            <person name="Shiryaev A."/>
            <person name="Soop K."/>
            <person name="Spirin V."/>
            <person name="Szebenyi C."/>
            <person name="Tomsovsky M."/>
            <person name="Tulloss R.E."/>
            <person name="Uehling J."/>
            <person name="Grigoriev I.V."/>
            <person name="Vagvolgyi C."/>
            <person name="Papp T."/>
            <person name="Martin F.M."/>
            <person name="Miettinen O."/>
            <person name="Hibbett D.S."/>
            <person name="Nagy L.G."/>
        </authorList>
    </citation>
    <scope>NUCLEOTIDE SEQUENCE [LARGE SCALE GENOMIC DNA]</scope>
    <source>
        <strain evidence="2 3">CBS 166.37</strain>
    </source>
</reference>